<dbReference type="AlphaFoldDB" id="A0A2T0U052"/>
<name>A0A2T0U052_9ACTN</name>
<dbReference type="RefSeq" id="WP_106275790.1">
    <property type="nucleotide sequence ID" value="NZ_PVTG01000002.1"/>
</dbReference>
<dbReference type="InterPro" id="IPR037401">
    <property type="entry name" value="SnoaL-like"/>
</dbReference>
<dbReference type="Proteomes" id="UP000239210">
    <property type="component" value="Unassembled WGS sequence"/>
</dbReference>
<dbReference type="EMBL" id="PVTG01000002">
    <property type="protein sequence ID" value="PRY51297.1"/>
    <property type="molecule type" value="Genomic_DNA"/>
</dbReference>
<evidence type="ECO:0000313" key="2">
    <source>
        <dbReference type="EMBL" id="PRY51297.1"/>
    </source>
</evidence>
<gene>
    <name evidence="2" type="ORF">LY71_102364</name>
</gene>
<reference evidence="2 3" key="1">
    <citation type="submission" date="2018-03" db="EMBL/GenBank/DDBJ databases">
        <title>Genomic Encyclopedia of Archaeal and Bacterial Type Strains, Phase II (KMG-II): from individual species to whole genera.</title>
        <authorList>
            <person name="Goeker M."/>
        </authorList>
    </citation>
    <scope>NUCLEOTIDE SEQUENCE [LARGE SCALE GENOMIC DNA]</scope>
    <source>
        <strain evidence="2 3">DSM 45416</strain>
    </source>
</reference>
<dbReference type="InterPro" id="IPR032710">
    <property type="entry name" value="NTF2-like_dom_sf"/>
</dbReference>
<proteinExistence type="predicted"/>
<dbReference type="SUPFAM" id="SSF54427">
    <property type="entry name" value="NTF2-like"/>
    <property type="match status" value="1"/>
</dbReference>
<evidence type="ECO:0000259" key="1">
    <source>
        <dbReference type="Pfam" id="PF12680"/>
    </source>
</evidence>
<dbReference type="Pfam" id="PF12680">
    <property type="entry name" value="SnoaL_2"/>
    <property type="match status" value="1"/>
</dbReference>
<accession>A0A2T0U052</accession>
<keyword evidence="3" id="KW-1185">Reference proteome</keyword>
<protein>
    <submittedName>
        <fullName evidence="2">SnoaL-like protein</fullName>
    </submittedName>
</protein>
<organism evidence="2 3">
    <name type="scientific">Geodermatophilus tzadiensis</name>
    <dbReference type="NCBI Taxonomy" id="1137988"/>
    <lineage>
        <taxon>Bacteria</taxon>
        <taxon>Bacillati</taxon>
        <taxon>Actinomycetota</taxon>
        <taxon>Actinomycetes</taxon>
        <taxon>Geodermatophilales</taxon>
        <taxon>Geodermatophilaceae</taxon>
        <taxon>Geodermatophilus</taxon>
    </lineage>
</organism>
<evidence type="ECO:0000313" key="3">
    <source>
        <dbReference type="Proteomes" id="UP000239210"/>
    </source>
</evidence>
<feature type="domain" description="SnoaL-like" evidence="1">
    <location>
        <begin position="21"/>
        <end position="125"/>
    </location>
</feature>
<comment type="caution">
    <text evidence="2">The sequence shown here is derived from an EMBL/GenBank/DDBJ whole genome shotgun (WGS) entry which is preliminary data.</text>
</comment>
<dbReference type="Gene3D" id="3.10.450.50">
    <property type="match status" value="1"/>
</dbReference>
<sequence length="136" mass="14708">MTPPREPGAPEDVVRGFLLDVRSGARPDRVHRYLAPRVQAHQGPPGAVHAVVERSPGQYAAHVQEMQRAVGPWTFEVLGVTAAAAGRVEAAWRQSGAAGTGGSPGRRVVEHGRATYLVEDGRITQYWIDARQEVLP</sequence>